<gene>
    <name evidence="2" type="ORF">DNFV4_02561</name>
</gene>
<accession>A0AA86TCL5</accession>
<keyword evidence="1" id="KW-0812">Transmembrane</keyword>
<proteinExistence type="predicted"/>
<organism evidence="2 3">
    <name type="scientific">Nitrospira tepida</name>
    <dbReference type="NCBI Taxonomy" id="2973512"/>
    <lineage>
        <taxon>Bacteria</taxon>
        <taxon>Pseudomonadati</taxon>
        <taxon>Nitrospirota</taxon>
        <taxon>Nitrospiria</taxon>
        <taxon>Nitrospirales</taxon>
        <taxon>Nitrospiraceae</taxon>
        <taxon>Nitrospira</taxon>
    </lineage>
</organism>
<dbReference type="KEGG" id="nti:DNFV4_02561"/>
<keyword evidence="3" id="KW-1185">Reference proteome</keyword>
<sequence length="144" mass="16390">MSETLEDLTFDSSTEVPPLVPSGEYEVSFVRASRKDMWRQTKLFLWFVTVTPGAFYGTHLYMVCDVTKGKHPWGPGHKFLRHWILAAGRKPERQGRMTTKVFRNKIFLAAVRVVEKDANGGTRTLAQQYSVIDHLVELVAGPHD</sequence>
<dbReference type="AlphaFoldDB" id="A0AA86TCL5"/>
<protein>
    <submittedName>
        <fullName evidence="2">Uncharacterized protein</fullName>
    </submittedName>
</protein>
<dbReference type="Proteomes" id="UP001179121">
    <property type="component" value="Chromosome"/>
</dbReference>
<name>A0AA86TCL5_9BACT</name>
<reference evidence="2" key="1">
    <citation type="submission" date="2022-10" db="EMBL/GenBank/DDBJ databases">
        <authorList>
            <person name="Koch H."/>
        </authorList>
    </citation>
    <scope>NUCLEOTIDE SEQUENCE</scope>
    <source>
        <strain evidence="2">DNF</strain>
    </source>
</reference>
<evidence type="ECO:0000256" key="1">
    <source>
        <dbReference type="SAM" id="Phobius"/>
    </source>
</evidence>
<dbReference type="EMBL" id="OX365700">
    <property type="protein sequence ID" value="CAI4032134.1"/>
    <property type="molecule type" value="Genomic_DNA"/>
</dbReference>
<keyword evidence="1" id="KW-1133">Transmembrane helix</keyword>
<evidence type="ECO:0000313" key="3">
    <source>
        <dbReference type="Proteomes" id="UP001179121"/>
    </source>
</evidence>
<feature type="transmembrane region" description="Helical" evidence="1">
    <location>
        <begin position="43"/>
        <end position="62"/>
    </location>
</feature>
<evidence type="ECO:0000313" key="2">
    <source>
        <dbReference type="EMBL" id="CAI4032134.1"/>
    </source>
</evidence>
<keyword evidence="1" id="KW-0472">Membrane</keyword>